<gene>
    <name evidence="2" type="ORF">GA0061101_106116</name>
</gene>
<proteinExistence type="predicted"/>
<dbReference type="EMBL" id="FMAF01000006">
    <property type="protein sequence ID" value="SCB30492.1"/>
    <property type="molecule type" value="Genomic_DNA"/>
</dbReference>
<name>A0A1C3VRU4_9HYPH</name>
<feature type="compositionally biased region" description="Basic and acidic residues" evidence="1">
    <location>
        <begin position="1"/>
        <end position="18"/>
    </location>
</feature>
<evidence type="ECO:0000313" key="2">
    <source>
        <dbReference type="EMBL" id="SCB30492.1"/>
    </source>
</evidence>
<protein>
    <submittedName>
        <fullName evidence="2">Uncharacterized protein</fullName>
    </submittedName>
</protein>
<accession>A0A1C3VRU4</accession>
<organism evidence="2 3">
    <name type="scientific">Rhizobium lusitanum</name>
    <dbReference type="NCBI Taxonomy" id="293958"/>
    <lineage>
        <taxon>Bacteria</taxon>
        <taxon>Pseudomonadati</taxon>
        <taxon>Pseudomonadota</taxon>
        <taxon>Alphaproteobacteria</taxon>
        <taxon>Hyphomicrobiales</taxon>
        <taxon>Rhizobiaceae</taxon>
        <taxon>Rhizobium/Agrobacterium group</taxon>
        <taxon>Rhizobium</taxon>
    </lineage>
</organism>
<feature type="region of interest" description="Disordered" evidence="1">
    <location>
        <begin position="1"/>
        <end position="25"/>
    </location>
</feature>
<dbReference type="AlphaFoldDB" id="A0A1C3VRU4"/>
<dbReference type="Proteomes" id="UP000199205">
    <property type="component" value="Unassembled WGS sequence"/>
</dbReference>
<dbReference type="RefSeq" id="WP_245297486.1">
    <property type="nucleotide sequence ID" value="NZ_FMAF01000006.1"/>
</dbReference>
<sequence>MSDKFHDAQNKNSDRDNKSMSMSFTTSDAKDMGRFILKKEYRGPGDTIESAAYRVQTKLGVPATLLLRLWNRDVNDMLLSNFAAVANAYVAVKARVDRGYEHERSLAVDTKILRLADFVAGKKNET</sequence>
<evidence type="ECO:0000256" key="1">
    <source>
        <dbReference type="SAM" id="MobiDB-lite"/>
    </source>
</evidence>
<reference evidence="2 3" key="1">
    <citation type="submission" date="2016-08" db="EMBL/GenBank/DDBJ databases">
        <authorList>
            <person name="Seilhamer J.J."/>
        </authorList>
    </citation>
    <scope>NUCLEOTIDE SEQUENCE [LARGE SCALE GENOMIC DNA]</scope>
    <source>
        <strain evidence="2 3">P1-7</strain>
    </source>
</reference>
<evidence type="ECO:0000313" key="3">
    <source>
        <dbReference type="Proteomes" id="UP000199205"/>
    </source>
</evidence>